<evidence type="ECO:0000256" key="3">
    <source>
        <dbReference type="ARBA" id="ARBA00022989"/>
    </source>
</evidence>
<keyword evidence="4 5" id="KW-0472">Membrane</keyword>
<dbReference type="Pfam" id="PF00083">
    <property type="entry name" value="Sugar_tr"/>
    <property type="match status" value="1"/>
</dbReference>
<evidence type="ECO:0000256" key="5">
    <source>
        <dbReference type="SAM" id="Phobius"/>
    </source>
</evidence>
<name>A0A2G8JS19_STIJA</name>
<reference evidence="7 8" key="1">
    <citation type="journal article" date="2017" name="PLoS Biol.">
        <title>The sea cucumber genome provides insights into morphological evolution and visceral regeneration.</title>
        <authorList>
            <person name="Zhang X."/>
            <person name="Sun L."/>
            <person name="Yuan J."/>
            <person name="Sun Y."/>
            <person name="Gao Y."/>
            <person name="Zhang L."/>
            <person name="Li S."/>
            <person name="Dai H."/>
            <person name="Hamel J.F."/>
            <person name="Liu C."/>
            <person name="Yu Y."/>
            <person name="Liu S."/>
            <person name="Lin W."/>
            <person name="Guo K."/>
            <person name="Jin S."/>
            <person name="Xu P."/>
            <person name="Storey K.B."/>
            <person name="Huan P."/>
            <person name="Zhang T."/>
            <person name="Zhou Y."/>
            <person name="Zhang J."/>
            <person name="Lin C."/>
            <person name="Li X."/>
            <person name="Xing L."/>
            <person name="Huo D."/>
            <person name="Sun M."/>
            <person name="Wang L."/>
            <person name="Mercier A."/>
            <person name="Li F."/>
            <person name="Yang H."/>
            <person name="Xiang J."/>
        </authorList>
    </citation>
    <scope>NUCLEOTIDE SEQUENCE [LARGE SCALE GENOMIC DNA]</scope>
    <source>
        <strain evidence="7">Shaxun</strain>
        <tissue evidence="7">Muscle</tissue>
    </source>
</reference>
<feature type="transmembrane region" description="Helical" evidence="5">
    <location>
        <begin position="332"/>
        <end position="350"/>
    </location>
</feature>
<evidence type="ECO:0000256" key="2">
    <source>
        <dbReference type="ARBA" id="ARBA00022692"/>
    </source>
</evidence>
<sequence length="479" mass="54038">MWGPGSKRREILPRMFHALRNASVPYSIDDDNNGELVFEHCSKYDLDYAEFNWTEAYLYEESEEPKERDCDDGWIYDRSQYPRTIISDFNLVCNSEKAADIAQSIFFAGVLAGSFIFGSVSDIVGRYYTYYTAVVLLAVFPLINAFAPSFWLYVLFRFFIAAANMGTFLIAFVIGTELVGPSKRVTANCMIQCTFAVGYMLLAVVAYFVRDWRILQLTIVAPTFLFIFTIPFVTESPRWLISKRRFSDAAKIITKAAKFNKKEDRLPPNFIQEIQKSEELEHDSALKTATFIDLFRTPNLRISTLNCMYNWFINSLVYYGLSLSTSDLGSNIYIAFFISGAVEIPAYIVGIPMMESRLGRRYSTSICEILGGVACLLTIFLPPGGWKTMIAMIGKFGISASFSLIYIYSAEVIPTPLRSVGVGMCSTAARVGGILAPLILLLDDVWEPLPLLIFGFSAVIGGILVLYLPRLEERCYQRR</sequence>
<comment type="subcellular location">
    <subcellularLocation>
        <location evidence="1">Membrane</location>
        <topology evidence="1">Multi-pass membrane protein</topology>
    </subcellularLocation>
</comment>
<feature type="transmembrane region" description="Helical" evidence="5">
    <location>
        <begin position="448"/>
        <end position="469"/>
    </location>
</feature>
<dbReference type="OrthoDB" id="2544694at2759"/>
<proteinExistence type="predicted"/>
<evidence type="ECO:0000259" key="6">
    <source>
        <dbReference type="PROSITE" id="PS50850"/>
    </source>
</evidence>
<feature type="transmembrane region" description="Helical" evidence="5">
    <location>
        <begin position="362"/>
        <end position="382"/>
    </location>
</feature>
<dbReference type="GO" id="GO:0022857">
    <property type="term" value="F:transmembrane transporter activity"/>
    <property type="evidence" value="ECO:0007669"/>
    <property type="project" value="InterPro"/>
</dbReference>
<keyword evidence="2 5" id="KW-0812">Transmembrane</keyword>
<evidence type="ECO:0000313" key="8">
    <source>
        <dbReference type="Proteomes" id="UP000230750"/>
    </source>
</evidence>
<dbReference type="CDD" id="cd17317">
    <property type="entry name" value="MFS_SLC22"/>
    <property type="match status" value="1"/>
</dbReference>
<feature type="transmembrane region" description="Helical" evidence="5">
    <location>
        <begin position="214"/>
        <end position="234"/>
    </location>
</feature>
<feature type="transmembrane region" description="Helical" evidence="5">
    <location>
        <begin position="420"/>
        <end position="442"/>
    </location>
</feature>
<feature type="transmembrane region" description="Helical" evidence="5">
    <location>
        <begin position="388"/>
        <end position="408"/>
    </location>
</feature>
<protein>
    <submittedName>
        <fullName evidence="7">Putative organic cation transporter protein-like</fullName>
    </submittedName>
</protein>
<gene>
    <name evidence="7" type="ORF">BSL78_24589</name>
</gene>
<feature type="transmembrane region" description="Helical" evidence="5">
    <location>
        <begin position="150"/>
        <end position="173"/>
    </location>
</feature>
<dbReference type="EMBL" id="MRZV01001344">
    <property type="protein sequence ID" value="PIK38567.1"/>
    <property type="molecule type" value="Genomic_DNA"/>
</dbReference>
<feature type="transmembrane region" description="Helical" evidence="5">
    <location>
        <begin position="185"/>
        <end position="208"/>
    </location>
</feature>
<organism evidence="7 8">
    <name type="scientific">Stichopus japonicus</name>
    <name type="common">Sea cucumber</name>
    <dbReference type="NCBI Taxonomy" id="307972"/>
    <lineage>
        <taxon>Eukaryota</taxon>
        <taxon>Metazoa</taxon>
        <taxon>Echinodermata</taxon>
        <taxon>Eleutherozoa</taxon>
        <taxon>Echinozoa</taxon>
        <taxon>Holothuroidea</taxon>
        <taxon>Aspidochirotacea</taxon>
        <taxon>Aspidochirotida</taxon>
        <taxon>Stichopodidae</taxon>
        <taxon>Apostichopus</taxon>
    </lineage>
</organism>
<dbReference type="InterPro" id="IPR005828">
    <property type="entry name" value="MFS_sugar_transport-like"/>
</dbReference>
<keyword evidence="8" id="KW-1185">Reference proteome</keyword>
<evidence type="ECO:0000256" key="1">
    <source>
        <dbReference type="ARBA" id="ARBA00004141"/>
    </source>
</evidence>
<dbReference type="SUPFAM" id="SSF103473">
    <property type="entry name" value="MFS general substrate transporter"/>
    <property type="match status" value="1"/>
</dbReference>
<dbReference type="InterPro" id="IPR020846">
    <property type="entry name" value="MFS_dom"/>
</dbReference>
<evidence type="ECO:0000256" key="4">
    <source>
        <dbReference type="ARBA" id="ARBA00023136"/>
    </source>
</evidence>
<feature type="domain" description="Major facilitator superfamily (MFS) profile" evidence="6">
    <location>
        <begin position="1"/>
        <end position="473"/>
    </location>
</feature>
<accession>A0A2G8JS19</accession>
<dbReference type="STRING" id="307972.A0A2G8JS19"/>
<dbReference type="PROSITE" id="PS50850">
    <property type="entry name" value="MFS"/>
    <property type="match status" value="1"/>
</dbReference>
<comment type="caution">
    <text evidence="7">The sequence shown here is derived from an EMBL/GenBank/DDBJ whole genome shotgun (WGS) entry which is preliminary data.</text>
</comment>
<keyword evidence="3 5" id="KW-1133">Transmembrane helix</keyword>
<dbReference type="AlphaFoldDB" id="A0A2G8JS19"/>
<feature type="transmembrane region" description="Helical" evidence="5">
    <location>
        <begin position="127"/>
        <end position="144"/>
    </location>
</feature>
<dbReference type="PANTHER" id="PTHR24064">
    <property type="entry name" value="SOLUTE CARRIER FAMILY 22 MEMBER"/>
    <property type="match status" value="1"/>
</dbReference>
<evidence type="ECO:0000313" key="7">
    <source>
        <dbReference type="EMBL" id="PIK38567.1"/>
    </source>
</evidence>
<dbReference type="InterPro" id="IPR036259">
    <property type="entry name" value="MFS_trans_sf"/>
</dbReference>
<feature type="transmembrane region" description="Helical" evidence="5">
    <location>
        <begin position="302"/>
        <end position="320"/>
    </location>
</feature>
<dbReference type="GO" id="GO:0016020">
    <property type="term" value="C:membrane"/>
    <property type="evidence" value="ECO:0007669"/>
    <property type="project" value="UniProtKB-SubCell"/>
</dbReference>
<feature type="transmembrane region" description="Helical" evidence="5">
    <location>
        <begin position="101"/>
        <end position="120"/>
    </location>
</feature>
<dbReference type="Gene3D" id="1.20.1250.20">
    <property type="entry name" value="MFS general substrate transporter like domains"/>
    <property type="match status" value="1"/>
</dbReference>
<dbReference type="Proteomes" id="UP000230750">
    <property type="component" value="Unassembled WGS sequence"/>
</dbReference>